<dbReference type="RefSeq" id="WP_330156314.1">
    <property type="nucleotide sequence ID" value="NZ_BAAAJA010000006.1"/>
</dbReference>
<proteinExistence type="predicted"/>
<evidence type="ECO:0000313" key="1">
    <source>
        <dbReference type="EMBL" id="MEE2049005.1"/>
    </source>
</evidence>
<protein>
    <submittedName>
        <fullName evidence="1">RiPP</fullName>
    </submittedName>
</protein>
<comment type="caution">
    <text evidence="1">The sequence shown here is derived from an EMBL/GenBank/DDBJ whole genome shotgun (WGS) entry which is preliminary data.</text>
</comment>
<dbReference type="Proteomes" id="UP001348641">
    <property type="component" value="Unassembled WGS sequence"/>
</dbReference>
<sequence>MSEQDTVTQPRQAVPALSYEPPTVTCLGEIREVVLGTGSQDTADMNTSRYW</sequence>
<dbReference type="EMBL" id="JAUUCC010000001">
    <property type="protein sequence ID" value="MEE2049005.1"/>
    <property type="molecule type" value="Genomic_DNA"/>
</dbReference>
<accession>A0ABU7KI80</accession>
<organism evidence="1 2">
    <name type="scientific">Nocardiopsis tropica</name>
    <dbReference type="NCBI Taxonomy" id="109330"/>
    <lineage>
        <taxon>Bacteria</taxon>
        <taxon>Bacillati</taxon>
        <taxon>Actinomycetota</taxon>
        <taxon>Actinomycetes</taxon>
        <taxon>Streptosporangiales</taxon>
        <taxon>Nocardiopsidaceae</taxon>
        <taxon>Nocardiopsis</taxon>
    </lineage>
</organism>
<evidence type="ECO:0000313" key="2">
    <source>
        <dbReference type="Proteomes" id="UP001348641"/>
    </source>
</evidence>
<name>A0ABU7KI80_9ACTN</name>
<reference evidence="1 2" key="1">
    <citation type="submission" date="2023-07" db="EMBL/GenBank/DDBJ databases">
        <authorList>
            <person name="Girao M."/>
            <person name="Carvalho M.F."/>
        </authorList>
    </citation>
    <scope>NUCLEOTIDE SEQUENCE [LARGE SCALE GENOMIC DNA]</scope>
    <source>
        <strain evidence="1 2">66/93</strain>
    </source>
</reference>
<gene>
    <name evidence="1" type="ORF">Q8A49_00655</name>
</gene>